<evidence type="ECO:0000313" key="3">
    <source>
        <dbReference type="Proteomes" id="UP000278907"/>
    </source>
</evidence>
<dbReference type="InterPro" id="IPR011991">
    <property type="entry name" value="ArsR-like_HTH"/>
</dbReference>
<dbReference type="NCBIfam" id="NF033788">
    <property type="entry name" value="HTH_metalloreg"/>
    <property type="match status" value="1"/>
</dbReference>
<dbReference type="Pfam" id="PF12840">
    <property type="entry name" value="HTH_20"/>
    <property type="match status" value="1"/>
</dbReference>
<keyword evidence="3" id="KW-1185">Reference proteome</keyword>
<dbReference type="InterPro" id="IPR036388">
    <property type="entry name" value="WH-like_DNA-bd_sf"/>
</dbReference>
<comment type="caution">
    <text evidence="2">The sequence shown here is derived from an EMBL/GenBank/DDBJ whole genome shotgun (WGS) entry which is preliminary data.</text>
</comment>
<dbReference type="InterPro" id="IPR001845">
    <property type="entry name" value="HTH_ArsR_DNA-bd_dom"/>
</dbReference>
<dbReference type="Proteomes" id="UP000278907">
    <property type="component" value="Unassembled WGS sequence"/>
</dbReference>
<gene>
    <name evidence="2" type="ORF">D7Y13_08715</name>
</gene>
<sequence>MVQSSSHLDRSFSALSDPTRRAILMRLGKSEASSMGSLSEHFEMTLTGLQKHVRVLEEAGLVTTEKVGRVRHCRLGPRKLEDVAKWMTAYRTLLEQRLDHLEDFLERTKGTP</sequence>
<dbReference type="SUPFAM" id="SSF46785">
    <property type="entry name" value="Winged helix' DNA-binding domain"/>
    <property type="match status" value="1"/>
</dbReference>
<name>A0ABX9QMM3_9BACT</name>
<reference evidence="2 3" key="1">
    <citation type="submission" date="2018-09" db="EMBL/GenBank/DDBJ databases">
        <authorList>
            <person name="Livingstone P.G."/>
            <person name="Whitworth D.E."/>
        </authorList>
    </citation>
    <scope>NUCLEOTIDE SEQUENCE [LARGE SCALE GENOMIC DNA]</scope>
    <source>
        <strain evidence="2 3">CA031B</strain>
    </source>
</reference>
<organism evidence="2 3">
    <name type="scientific">Corallococcus praedator</name>
    <dbReference type="NCBI Taxonomy" id="2316724"/>
    <lineage>
        <taxon>Bacteria</taxon>
        <taxon>Pseudomonadati</taxon>
        <taxon>Myxococcota</taxon>
        <taxon>Myxococcia</taxon>
        <taxon>Myxococcales</taxon>
        <taxon>Cystobacterineae</taxon>
        <taxon>Myxococcaceae</taxon>
        <taxon>Corallococcus</taxon>
    </lineage>
</organism>
<dbReference type="Gene3D" id="1.10.10.10">
    <property type="entry name" value="Winged helix-like DNA-binding domain superfamily/Winged helix DNA-binding domain"/>
    <property type="match status" value="1"/>
</dbReference>
<dbReference type="PROSITE" id="PS50987">
    <property type="entry name" value="HTH_ARSR_2"/>
    <property type="match status" value="1"/>
</dbReference>
<dbReference type="PANTHER" id="PTHR38600:SF2">
    <property type="entry name" value="SLL0088 PROTEIN"/>
    <property type="match status" value="1"/>
</dbReference>
<dbReference type="InterPro" id="IPR036390">
    <property type="entry name" value="WH_DNA-bd_sf"/>
</dbReference>
<evidence type="ECO:0000313" key="2">
    <source>
        <dbReference type="EMBL" id="RKI12812.1"/>
    </source>
</evidence>
<dbReference type="RefSeq" id="WP_120583316.1">
    <property type="nucleotide sequence ID" value="NZ_RAWI01000045.1"/>
</dbReference>
<dbReference type="PRINTS" id="PR00778">
    <property type="entry name" value="HTHARSR"/>
</dbReference>
<dbReference type="EMBL" id="RAWI01000045">
    <property type="protein sequence ID" value="RKI12812.1"/>
    <property type="molecule type" value="Genomic_DNA"/>
</dbReference>
<proteinExistence type="predicted"/>
<feature type="domain" description="HTH arsR-type" evidence="1">
    <location>
        <begin position="1"/>
        <end position="95"/>
    </location>
</feature>
<evidence type="ECO:0000259" key="1">
    <source>
        <dbReference type="PROSITE" id="PS50987"/>
    </source>
</evidence>
<dbReference type="SMART" id="SM00418">
    <property type="entry name" value="HTH_ARSR"/>
    <property type="match status" value="1"/>
</dbReference>
<dbReference type="PANTHER" id="PTHR38600">
    <property type="entry name" value="TRANSCRIPTIONAL REGULATORY PROTEIN"/>
    <property type="match status" value="1"/>
</dbReference>
<dbReference type="CDD" id="cd00090">
    <property type="entry name" value="HTH_ARSR"/>
    <property type="match status" value="1"/>
</dbReference>
<accession>A0ABX9QMM3</accession>
<protein>
    <submittedName>
        <fullName evidence="2">ArsR family transcriptional regulator</fullName>
    </submittedName>
</protein>